<evidence type="ECO:0000313" key="1">
    <source>
        <dbReference type="EMBL" id="ALA57781.1"/>
    </source>
</evidence>
<dbReference type="PATRIC" id="fig|42253.5.peg.1330"/>
<organism evidence="1 2">
    <name type="scientific">Nitrospira moscoviensis</name>
    <dbReference type="NCBI Taxonomy" id="42253"/>
    <lineage>
        <taxon>Bacteria</taxon>
        <taxon>Pseudomonadati</taxon>
        <taxon>Nitrospirota</taxon>
        <taxon>Nitrospiria</taxon>
        <taxon>Nitrospirales</taxon>
        <taxon>Nitrospiraceae</taxon>
        <taxon>Nitrospira</taxon>
    </lineage>
</organism>
<dbReference type="KEGG" id="nmv:NITMOv2_1353"/>
<reference evidence="1 2" key="1">
    <citation type="journal article" date="2015" name="Proc. Natl. Acad. Sci. U.S.A.">
        <title>Expanded metabolic versatility of ubiquitous nitrite-oxidizing bacteria from the genus Nitrospira.</title>
        <authorList>
            <person name="Koch H."/>
            <person name="Lucker S."/>
            <person name="Albertsen M."/>
            <person name="Kitzinger K."/>
            <person name="Herbold C."/>
            <person name="Spieck E."/>
            <person name="Nielsen P.H."/>
            <person name="Wagner M."/>
            <person name="Daims H."/>
        </authorList>
    </citation>
    <scope>NUCLEOTIDE SEQUENCE [LARGE SCALE GENOMIC DNA]</scope>
    <source>
        <strain evidence="1 2">NSP M-1</strain>
    </source>
</reference>
<dbReference type="EMBL" id="CP011801">
    <property type="protein sequence ID" value="ALA57781.1"/>
    <property type="molecule type" value="Genomic_DNA"/>
</dbReference>
<proteinExistence type="predicted"/>
<gene>
    <name evidence="1" type="ORF">NITMOv2_1353</name>
</gene>
<dbReference type="STRING" id="42253.NITMOv2_1353"/>
<keyword evidence="2" id="KW-1185">Reference proteome</keyword>
<dbReference type="Proteomes" id="UP000069205">
    <property type="component" value="Chromosome"/>
</dbReference>
<name>A0A0K2G9Y3_NITMO</name>
<dbReference type="AlphaFoldDB" id="A0A0K2G9Y3"/>
<accession>A0A0K2G9Y3</accession>
<evidence type="ECO:0000313" key="2">
    <source>
        <dbReference type="Proteomes" id="UP000069205"/>
    </source>
</evidence>
<protein>
    <submittedName>
        <fullName evidence="1">Uncharacterized protein</fullName>
    </submittedName>
</protein>
<sequence length="69" mass="8073">MPHWWQFTTERSQAQRDLFCKLLTHRFFLKQCRLSASAPALLAFSSSFRLSFLSHLPCLPRRTLCDDAS</sequence>